<dbReference type="Pfam" id="PF00326">
    <property type="entry name" value="Peptidase_S9"/>
    <property type="match status" value="1"/>
</dbReference>
<accession>A0A7W7H4P3</accession>
<gene>
    <name evidence="2" type="ORF">BJY16_007409</name>
</gene>
<evidence type="ECO:0000313" key="2">
    <source>
        <dbReference type="EMBL" id="MBB4743950.1"/>
    </source>
</evidence>
<dbReference type="GO" id="GO:0008236">
    <property type="term" value="F:serine-type peptidase activity"/>
    <property type="evidence" value="ECO:0007669"/>
    <property type="project" value="InterPro"/>
</dbReference>
<dbReference type="Proteomes" id="UP000546162">
    <property type="component" value="Unassembled WGS sequence"/>
</dbReference>
<dbReference type="InterPro" id="IPR029058">
    <property type="entry name" value="AB_hydrolase_fold"/>
</dbReference>
<dbReference type="Gene3D" id="3.40.50.1820">
    <property type="entry name" value="alpha/beta hydrolase"/>
    <property type="match status" value="1"/>
</dbReference>
<keyword evidence="3" id="KW-1185">Reference proteome</keyword>
<evidence type="ECO:0000313" key="3">
    <source>
        <dbReference type="Proteomes" id="UP000546162"/>
    </source>
</evidence>
<dbReference type="InterPro" id="IPR001375">
    <property type="entry name" value="Peptidase_S9_cat"/>
</dbReference>
<dbReference type="GO" id="GO:0006508">
    <property type="term" value="P:proteolysis"/>
    <property type="evidence" value="ECO:0007669"/>
    <property type="project" value="InterPro"/>
</dbReference>
<proteinExistence type="predicted"/>
<keyword evidence="2" id="KW-0378">Hydrolase</keyword>
<protein>
    <submittedName>
        <fullName evidence="2">Dipeptidyl aminopeptidase/acylaminoacyl peptidase</fullName>
    </submittedName>
</protein>
<keyword evidence="2" id="KW-0031">Aminopeptidase</keyword>
<dbReference type="GO" id="GO:0004177">
    <property type="term" value="F:aminopeptidase activity"/>
    <property type="evidence" value="ECO:0007669"/>
    <property type="project" value="UniProtKB-KW"/>
</dbReference>
<sequence>MEDCAAVAEYLIASGRTGAGQVFITGASAGGYTALQAVSRRSVFSGAVARSAIIDPHRWQRAAPRWQRPHAAELTGPAGAVRADWIERPVLLIHGSDDHVAPLSEVSQLADALEARGAAHRLLVVSARHSLSAQQAAAEVLEAELEFYLEHLAG</sequence>
<feature type="domain" description="Peptidase S9 prolyl oligopeptidase catalytic" evidence="1">
    <location>
        <begin position="1"/>
        <end position="153"/>
    </location>
</feature>
<organism evidence="2 3">
    <name type="scientific">Actinoplanes octamycinicus</name>
    <dbReference type="NCBI Taxonomy" id="135948"/>
    <lineage>
        <taxon>Bacteria</taxon>
        <taxon>Bacillati</taxon>
        <taxon>Actinomycetota</taxon>
        <taxon>Actinomycetes</taxon>
        <taxon>Micromonosporales</taxon>
        <taxon>Micromonosporaceae</taxon>
        <taxon>Actinoplanes</taxon>
    </lineage>
</organism>
<comment type="caution">
    <text evidence="2">The sequence shown here is derived from an EMBL/GenBank/DDBJ whole genome shotgun (WGS) entry which is preliminary data.</text>
</comment>
<reference evidence="2 3" key="1">
    <citation type="submission" date="2020-08" db="EMBL/GenBank/DDBJ databases">
        <title>Sequencing the genomes of 1000 actinobacteria strains.</title>
        <authorList>
            <person name="Klenk H.-P."/>
        </authorList>
    </citation>
    <scope>NUCLEOTIDE SEQUENCE [LARGE SCALE GENOMIC DNA]</scope>
    <source>
        <strain evidence="2 3">DSM 45809</strain>
    </source>
</reference>
<dbReference type="AlphaFoldDB" id="A0A7W7H4P3"/>
<dbReference type="SUPFAM" id="SSF53474">
    <property type="entry name" value="alpha/beta-Hydrolases"/>
    <property type="match status" value="1"/>
</dbReference>
<name>A0A7W7H4P3_9ACTN</name>
<dbReference type="EMBL" id="JACHNB010000001">
    <property type="protein sequence ID" value="MBB4743950.1"/>
    <property type="molecule type" value="Genomic_DNA"/>
</dbReference>
<keyword evidence="2" id="KW-0645">Protease</keyword>
<evidence type="ECO:0000259" key="1">
    <source>
        <dbReference type="Pfam" id="PF00326"/>
    </source>
</evidence>